<evidence type="ECO:0000256" key="2">
    <source>
        <dbReference type="ARBA" id="ARBA00022490"/>
    </source>
</evidence>
<sequence>MFSGVSTLSLDDKGRLTVPSKHRDALMAMCAGRLVLTLSPDGCLLVYPEANWLPVRDQMMQLTGSRVAIARMVLGFAEEVEMDKAGRISVSRTLRDKARLEKDVSLVGMGKKFELWDAAKFDELTQATMDIPADELATQMEGIAL</sequence>
<keyword evidence="10" id="KW-1185">Reference proteome</keyword>
<dbReference type="GO" id="GO:0009295">
    <property type="term" value="C:nucleoid"/>
    <property type="evidence" value="ECO:0007669"/>
    <property type="project" value="UniProtKB-SubCell"/>
</dbReference>
<dbReference type="SUPFAM" id="SSF89447">
    <property type="entry name" value="AbrB/MazE/MraZ-like"/>
    <property type="match status" value="1"/>
</dbReference>
<dbReference type="CDD" id="cd16321">
    <property type="entry name" value="MraZ_C"/>
    <property type="match status" value="1"/>
</dbReference>
<dbReference type="HAMAP" id="MF_01008">
    <property type="entry name" value="MraZ"/>
    <property type="match status" value="1"/>
</dbReference>
<evidence type="ECO:0000259" key="8">
    <source>
        <dbReference type="PROSITE" id="PS51740"/>
    </source>
</evidence>
<organism evidence="9 10">
    <name type="scientific">Chitinivorax tropicus</name>
    <dbReference type="NCBI Taxonomy" id="714531"/>
    <lineage>
        <taxon>Bacteria</taxon>
        <taxon>Pseudomonadati</taxon>
        <taxon>Pseudomonadota</taxon>
        <taxon>Betaproteobacteria</taxon>
        <taxon>Chitinivorax</taxon>
    </lineage>
</organism>
<evidence type="ECO:0000256" key="7">
    <source>
        <dbReference type="HAMAP-Rule" id="MF_01008"/>
    </source>
</evidence>
<dbReference type="Gene3D" id="3.40.1550.20">
    <property type="entry name" value="Transcriptional regulator MraZ domain"/>
    <property type="match status" value="1"/>
</dbReference>
<evidence type="ECO:0000256" key="6">
    <source>
        <dbReference type="ARBA" id="ARBA00023163"/>
    </source>
</evidence>
<keyword evidence="6 7" id="KW-0804">Transcription</keyword>
<dbReference type="AlphaFoldDB" id="A0A840MI10"/>
<dbReference type="InterPro" id="IPR020603">
    <property type="entry name" value="MraZ_dom"/>
</dbReference>
<dbReference type="GO" id="GO:0005737">
    <property type="term" value="C:cytoplasm"/>
    <property type="evidence" value="ECO:0007669"/>
    <property type="project" value="UniProtKB-UniRule"/>
</dbReference>
<dbReference type="GO" id="GO:0003700">
    <property type="term" value="F:DNA-binding transcription factor activity"/>
    <property type="evidence" value="ECO:0007669"/>
    <property type="project" value="UniProtKB-UniRule"/>
</dbReference>
<dbReference type="InterPro" id="IPR037914">
    <property type="entry name" value="SpoVT-AbrB_sf"/>
</dbReference>
<comment type="similarity">
    <text evidence="7">Belongs to the MraZ family.</text>
</comment>
<dbReference type="InterPro" id="IPR035642">
    <property type="entry name" value="MraZ_N"/>
</dbReference>
<evidence type="ECO:0000256" key="3">
    <source>
        <dbReference type="ARBA" id="ARBA00022737"/>
    </source>
</evidence>
<keyword evidence="3" id="KW-0677">Repeat</keyword>
<feature type="domain" description="SpoVT-AbrB" evidence="8">
    <location>
        <begin position="77"/>
        <end position="120"/>
    </location>
</feature>
<dbReference type="Pfam" id="PF02381">
    <property type="entry name" value="MraZ"/>
    <property type="match status" value="2"/>
</dbReference>
<reference evidence="9 10" key="1">
    <citation type="submission" date="2020-08" db="EMBL/GenBank/DDBJ databases">
        <title>Genomic Encyclopedia of Type Strains, Phase IV (KMG-IV): sequencing the most valuable type-strain genomes for metagenomic binning, comparative biology and taxonomic classification.</title>
        <authorList>
            <person name="Goeker M."/>
        </authorList>
    </citation>
    <scope>NUCLEOTIDE SEQUENCE [LARGE SCALE GENOMIC DNA]</scope>
    <source>
        <strain evidence="9 10">DSM 27165</strain>
    </source>
</reference>
<dbReference type="InterPro" id="IPR007159">
    <property type="entry name" value="SpoVT-AbrB_dom"/>
</dbReference>
<keyword evidence="5 7" id="KW-0238">DNA-binding</keyword>
<accession>A0A840MI10</accession>
<keyword evidence="2 7" id="KW-0963">Cytoplasm</keyword>
<comment type="subunit">
    <text evidence="7">Forms oligomers.</text>
</comment>
<evidence type="ECO:0000256" key="1">
    <source>
        <dbReference type="ARBA" id="ARBA00013860"/>
    </source>
</evidence>
<protein>
    <recommendedName>
        <fullName evidence="1 7">Transcriptional regulator MraZ</fullName>
    </recommendedName>
</protein>
<evidence type="ECO:0000256" key="4">
    <source>
        <dbReference type="ARBA" id="ARBA00023015"/>
    </source>
</evidence>
<proteinExistence type="inferred from homology"/>
<dbReference type="CDD" id="cd16320">
    <property type="entry name" value="MraZ_N"/>
    <property type="match status" value="1"/>
</dbReference>
<dbReference type="InterPro" id="IPR038619">
    <property type="entry name" value="MraZ_sf"/>
</dbReference>
<dbReference type="PANTHER" id="PTHR34701:SF1">
    <property type="entry name" value="TRANSCRIPTIONAL REGULATOR MRAZ"/>
    <property type="match status" value="1"/>
</dbReference>
<dbReference type="PROSITE" id="PS51740">
    <property type="entry name" value="SPOVT_ABRB"/>
    <property type="match status" value="2"/>
</dbReference>
<evidence type="ECO:0000256" key="5">
    <source>
        <dbReference type="ARBA" id="ARBA00023125"/>
    </source>
</evidence>
<evidence type="ECO:0000313" key="10">
    <source>
        <dbReference type="Proteomes" id="UP000575898"/>
    </source>
</evidence>
<dbReference type="RefSeq" id="WP_184038761.1">
    <property type="nucleotide sequence ID" value="NZ_JACHHY010000012.1"/>
</dbReference>
<dbReference type="EMBL" id="JACHHY010000012">
    <property type="protein sequence ID" value="MBB5018844.1"/>
    <property type="molecule type" value="Genomic_DNA"/>
</dbReference>
<gene>
    <name evidence="7" type="primary">mraZ</name>
    <name evidence="9" type="ORF">HNQ59_002141</name>
</gene>
<dbReference type="NCBIfam" id="TIGR00242">
    <property type="entry name" value="division/cell wall cluster transcriptional repressor MraZ"/>
    <property type="match status" value="1"/>
</dbReference>
<comment type="caution">
    <text evidence="9">The sequence shown here is derived from an EMBL/GenBank/DDBJ whole genome shotgun (WGS) entry which is preliminary data.</text>
</comment>
<dbReference type="Proteomes" id="UP000575898">
    <property type="component" value="Unassembled WGS sequence"/>
</dbReference>
<dbReference type="GO" id="GO:2000143">
    <property type="term" value="P:negative regulation of DNA-templated transcription initiation"/>
    <property type="evidence" value="ECO:0007669"/>
    <property type="project" value="TreeGrafter"/>
</dbReference>
<evidence type="ECO:0000313" key="9">
    <source>
        <dbReference type="EMBL" id="MBB5018844.1"/>
    </source>
</evidence>
<feature type="domain" description="SpoVT-AbrB" evidence="8">
    <location>
        <begin position="5"/>
        <end position="51"/>
    </location>
</feature>
<dbReference type="PANTHER" id="PTHR34701">
    <property type="entry name" value="TRANSCRIPTIONAL REGULATOR MRAZ"/>
    <property type="match status" value="1"/>
</dbReference>
<dbReference type="GO" id="GO:0000976">
    <property type="term" value="F:transcription cis-regulatory region binding"/>
    <property type="evidence" value="ECO:0007669"/>
    <property type="project" value="TreeGrafter"/>
</dbReference>
<dbReference type="InterPro" id="IPR035644">
    <property type="entry name" value="MraZ_C"/>
</dbReference>
<name>A0A840MI10_9PROT</name>
<dbReference type="InterPro" id="IPR003444">
    <property type="entry name" value="MraZ"/>
</dbReference>
<keyword evidence="4 7" id="KW-0805">Transcription regulation</keyword>
<comment type="subcellular location">
    <subcellularLocation>
        <location evidence="7">Cytoplasm</location>
        <location evidence="7">Nucleoid</location>
    </subcellularLocation>
</comment>